<evidence type="ECO:0000256" key="1">
    <source>
        <dbReference type="ARBA" id="ARBA00004370"/>
    </source>
</evidence>
<dbReference type="PROSITE" id="PS50262">
    <property type="entry name" value="G_PROTEIN_RECEP_F1_2"/>
    <property type="match status" value="1"/>
</dbReference>
<dbReference type="InterPro" id="IPR000276">
    <property type="entry name" value="GPCR_Rhodpsn"/>
</dbReference>
<keyword evidence="2 6" id="KW-0812">Transmembrane</keyword>
<dbReference type="PRINTS" id="PR00237">
    <property type="entry name" value="GPCRRHODOPSN"/>
</dbReference>
<organism evidence="8 9">
    <name type="scientific">Elysia crispata</name>
    <name type="common">lettuce slug</name>
    <dbReference type="NCBI Taxonomy" id="231223"/>
    <lineage>
        <taxon>Eukaryota</taxon>
        <taxon>Metazoa</taxon>
        <taxon>Spiralia</taxon>
        <taxon>Lophotrochozoa</taxon>
        <taxon>Mollusca</taxon>
        <taxon>Gastropoda</taxon>
        <taxon>Heterobranchia</taxon>
        <taxon>Euthyneura</taxon>
        <taxon>Panpulmonata</taxon>
        <taxon>Sacoglossa</taxon>
        <taxon>Placobranchoidea</taxon>
        <taxon>Plakobranchidae</taxon>
        <taxon>Elysia</taxon>
    </lineage>
</organism>
<keyword evidence="9" id="KW-1185">Reference proteome</keyword>
<dbReference type="SUPFAM" id="SSF81321">
    <property type="entry name" value="Family A G protein-coupled receptor-like"/>
    <property type="match status" value="1"/>
</dbReference>
<comment type="caution">
    <text evidence="8">The sequence shown here is derived from an EMBL/GenBank/DDBJ whole genome shotgun (WGS) entry which is preliminary data.</text>
</comment>
<evidence type="ECO:0000256" key="5">
    <source>
        <dbReference type="SAM" id="MobiDB-lite"/>
    </source>
</evidence>
<dbReference type="EMBL" id="JAWDGP010001156">
    <property type="protein sequence ID" value="KAK3794010.1"/>
    <property type="molecule type" value="Genomic_DNA"/>
</dbReference>
<evidence type="ECO:0000256" key="3">
    <source>
        <dbReference type="ARBA" id="ARBA00022989"/>
    </source>
</evidence>
<sequence>MDQAMHFNQSMEENGTTVSRDLTAQTSWVQSLEDTYFRVRPGFSGAFVGTGCFGIIGNILILIVFTKMGFSNTIHMSYSALAVSDLCCVLASMVYGNTAMDVVRRSVNEQTSYRLSNMFGGLPHLCFSRVTALLTAWISLERCLCVKFPTRVKLMITSTVTKVVILAIFLLGCLPMVFVYIAYRFEWQPDPRTNSSTLNLVYDERLGVAETFLILLGVVYPVVSWVTVTFCTSVLVLQLRQSYKWRKSNTQGAEVSPAGNHAVTANQSQQQKSTKENHVTKVVVMVAVVFLLCSVPVSANILADLIIPEYSIDGTLRYLNLINGMINVLFTELNSSLNVVVFSVSGQKFRSVLFEILSKGPCKK</sequence>
<dbReference type="Proteomes" id="UP001283361">
    <property type="component" value="Unassembled WGS sequence"/>
</dbReference>
<feature type="transmembrane region" description="Helical" evidence="6">
    <location>
        <begin position="322"/>
        <end position="344"/>
    </location>
</feature>
<feature type="transmembrane region" description="Helical" evidence="6">
    <location>
        <begin position="43"/>
        <end position="66"/>
    </location>
</feature>
<evidence type="ECO:0000313" key="8">
    <source>
        <dbReference type="EMBL" id="KAK3794010.1"/>
    </source>
</evidence>
<evidence type="ECO:0000256" key="6">
    <source>
        <dbReference type="SAM" id="Phobius"/>
    </source>
</evidence>
<feature type="compositionally biased region" description="Polar residues" evidence="5">
    <location>
        <begin position="263"/>
        <end position="272"/>
    </location>
</feature>
<feature type="transmembrane region" description="Helical" evidence="6">
    <location>
        <begin position="78"/>
        <end position="98"/>
    </location>
</feature>
<dbReference type="GO" id="GO:0008528">
    <property type="term" value="F:G protein-coupled peptide receptor activity"/>
    <property type="evidence" value="ECO:0007669"/>
    <property type="project" value="InterPro"/>
</dbReference>
<evidence type="ECO:0000259" key="7">
    <source>
        <dbReference type="PROSITE" id="PS50262"/>
    </source>
</evidence>
<dbReference type="GO" id="GO:0016020">
    <property type="term" value="C:membrane"/>
    <property type="evidence" value="ECO:0007669"/>
    <property type="project" value="UniProtKB-SubCell"/>
</dbReference>
<comment type="subcellular location">
    <subcellularLocation>
        <location evidence="1">Membrane</location>
    </subcellularLocation>
</comment>
<dbReference type="PANTHER" id="PTHR46641">
    <property type="entry name" value="FMRFAMIDE RECEPTOR-RELATED"/>
    <property type="match status" value="1"/>
</dbReference>
<feature type="region of interest" description="Disordered" evidence="5">
    <location>
        <begin position="252"/>
        <end position="273"/>
    </location>
</feature>
<gene>
    <name evidence="8" type="ORF">RRG08_028444</name>
</gene>
<feature type="domain" description="G-protein coupled receptors family 1 profile" evidence="7">
    <location>
        <begin position="57"/>
        <end position="342"/>
    </location>
</feature>
<keyword evidence="3 6" id="KW-1133">Transmembrane helix</keyword>
<keyword evidence="4 6" id="KW-0472">Membrane</keyword>
<evidence type="ECO:0000313" key="9">
    <source>
        <dbReference type="Proteomes" id="UP001283361"/>
    </source>
</evidence>
<dbReference type="Gene3D" id="1.20.1070.10">
    <property type="entry name" value="Rhodopsin 7-helix transmembrane proteins"/>
    <property type="match status" value="1"/>
</dbReference>
<dbReference type="PANTHER" id="PTHR46641:SF2">
    <property type="entry name" value="FMRFAMIDE RECEPTOR"/>
    <property type="match status" value="1"/>
</dbReference>
<dbReference type="InterPro" id="IPR019427">
    <property type="entry name" value="7TM_GPCR_serpentine_rcpt_Srw"/>
</dbReference>
<dbReference type="InterPro" id="IPR017452">
    <property type="entry name" value="GPCR_Rhodpsn_7TM"/>
</dbReference>
<accession>A0AAE1E583</accession>
<reference evidence="8" key="1">
    <citation type="journal article" date="2023" name="G3 (Bethesda)">
        <title>A reference genome for the long-term kleptoplast-retaining sea slug Elysia crispata morphotype clarki.</title>
        <authorList>
            <person name="Eastman K.E."/>
            <person name="Pendleton A.L."/>
            <person name="Shaikh M.A."/>
            <person name="Suttiyut T."/>
            <person name="Ogas R."/>
            <person name="Tomko P."/>
            <person name="Gavelis G."/>
            <person name="Widhalm J.R."/>
            <person name="Wisecaver J.H."/>
        </authorList>
    </citation>
    <scope>NUCLEOTIDE SEQUENCE</scope>
    <source>
        <strain evidence="8">ECLA1</strain>
    </source>
</reference>
<dbReference type="Pfam" id="PF10324">
    <property type="entry name" value="7TM_GPCR_Srw"/>
    <property type="match status" value="1"/>
</dbReference>
<name>A0AAE1E583_9GAST</name>
<feature type="transmembrane region" description="Helical" evidence="6">
    <location>
        <begin position="282"/>
        <end position="302"/>
    </location>
</feature>
<dbReference type="InterPro" id="IPR052954">
    <property type="entry name" value="GPCR-Ligand_Int"/>
</dbReference>
<proteinExistence type="predicted"/>
<evidence type="ECO:0000256" key="4">
    <source>
        <dbReference type="ARBA" id="ARBA00023136"/>
    </source>
</evidence>
<evidence type="ECO:0000256" key="2">
    <source>
        <dbReference type="ARBA" id="ARBA00022692"/>
    </source>
</evidence>
<feature type="transmembrane region" description="Helical" evidence="6">
    <location>
        <begin position="160"/>
        <end position="183"/>
    </location>
</feature>
<feature type="transmembrane region" description="Helical" evidence="6">
    <location>
        <begin position="212"/>
        <end position="237"/>
    </location>
</feature>
<protein>
    <recommendedName>
        <fullName evidence="7">G-protein coupled receptors family 1 profile domain-containing protein</fullName>
    </recommendedName>
</protein>
<dbReference type="AlphaFoldDB" id="A0AAE1E583"/>